<reference evidence="3 4" key="2">
    <citation type="submission" date="2024-10" db="EMBL/GenBank/DDBJ databases">
        <authorList>
            <person name="Ryan C."/>
        </authorList>
    </citation>
    <scope>NUCLEOTIDE SEQUENCE [LARGE SCALE GENOMIC DNA]</scope>
</reference>
<name>A0ABC9G887_9POAL</name>
<dbReference type="Proteomes" id="UP001497457">
    <property type="component" value="Chromosome 8b"/>
</dbReference>
<evidence type="ECO:0000313" key="3">
    <source>
        <dbReference type="EMBL" id="CAL5089006.1"/>
    </source>
</evidence>
<dbReference type="SUPFAM" id="SSF52047">
    <property type="entry name" value="RNI-like"/>
    <property type="match status" value="1"/>
</dbReference>
<dbReference type="InterPro" id="IPR055312">
    <property type="entry name" value="FBL15-like"/>
</dbReference>
<evidence type="ECO:0000259" key="2">
    <source>
        <dbReference type="Pfam" id="PF24758"/>
    </source>
</evidence>
<dbReference type="AlphaFoldDB" id="A0ABC9G887"/>
<dbReference type="Pfam" id="PF00646">
    <property type="entry name" value="F-box"/>
    <property type="match status" value="1"/>
</dbReference>
<organism evidence="3 4">
    <name type="scientific">Urochloa decumbens</name>
    <dbReference type="NCBI Taxonomy" id="240449"/>
    <lineage>
        <taxon>Eukaryota</taxon>
        <taxon>Viridiplantae</taxon>
        <taxon>Streptophyta</taxon>
        <taxon>Embryophyta</taxon>
        <taxon>Tracheophyta</taxon>
        <taxon>Spermatophyta</taxon>
        <taxon>Magnoliopsida</taxon>
        <taxon>Liliopsida</taxon>
        <taxon>Poales</taxon>
        <taxon>Poaceae</taxon>
        <taxon>PACMAD clade</taxon>
        <taxon>Panicoideae</taxon>
        <taxon>Panicodae</taxon>
        <taxon>Paniceae</taxon>
        <taxon>Melinidinae</taxon>
        <taxon>Urochloa</taxon>
    </lineage>
</organism>
<evidence type="ECO:0000259" key="1">
    <source>
        <dbReference type="Pfam" id="PF00646"/>
    </source>
</evidence>
<feature type="domain" description="F-box" evidence="1">
    <location>
        <begin position="36"/>
        <end position="75"/>
    </location>
</feature>
<keyword evidence="4" id="KW-1185">Reference proteome</keyword>
<protein>
    <recommendedName>
        <fullName evidence="5">F-box domain-containing protein</fullName>
    </recommendedName>
</protein>
<reference evidence="4" key="1">
    <citation type="submission" date="2024-06" db="EMBL/GenBank/DDBJ databases">
        <authorList>
            <person name="Ryan C."/>
        </authorList>
    </citation>
    <scope>NUCLEOTIDE SEQUENCE [LARGE SCALE GENOMIC DNA]</scope>
</reference>
<dbReference type="PANTHER" id="PTHR34709">
    <property type="entry name" value="OS10G0396666 PROTEIN"/>
    <property type="match status" value="1"/>
</dbReference>
<sequence>MRGIWEEFRAALCIPGGNRRTPPPPPRPGRAGEDLLSALPDDMLLLVLLRLPSAAAAARTSVLSRRWRHLWARLPELRFRFRHPADPLALARSRAALAAHAGPALLLLRVVAYDADAGDAAAMLRLAAPRLTGKLFFRNVVPDCRQKMEEARAGARAAIELPCFDKAERLLLRLGYLRLLMPPTGVFAKLTVLYLAHVQFQGACDLGDALSSARCPLLQTFTLNHAQGVSNLTICSESLHIMSVHHLEGLQQLTVVAPILRELTVFGCFMMRQPVVDISAPVLKYLKWGETYDPTSVQLGELKQLRELDTICFAGYGLFEYMQNCGIVLLLQHIQKIAVLSMIIFPIDTVNCQYLMEATTLLLDIENLRLFLITRGHAIGTCVFHMLEISTSIRRLNLDIQEGIEEEVACSPGCVCHQPHDWETKELIFSSLQELKICGLSGADCDFTFVKRLLGWTPVLKTIIIKFNPSAFVDEELCKELLALSGPESCMKIHFYRNGAKVIYTP</sequence>
<accession>A0ABC9G887</accession>
<evidence type="ECO:0000313" key="4">
    <source>
        <dbReference type="Proteomes" id="UP001497457"/>
    </source>
</evidence>
<dbReference type="InterPro" id="IPR001810">
    <property type="entry name" value="F-box_dom"/>
</dbReference>
<evidence type="ECO:0008006" key="5">
    <source>
        <dbReference type="Google" id="ProtNLM"/>
    </source>
</evidence>
<feature type="domain" description="F-box/LRR-repeat protein 15/At3g58940/PEG3-like LRR" evidence="2">
    <location>
        <begin position="179"/>
        <end position="286"/>
    </location>
</feature>
<dbReference type="InterPro" id="IPR036047">
    <property type="entry name" value="F-box-like_dom_sf"/>
</dbReference>
<dbReference type="Pfam" id="PF24758">
    <property type="entry name" value="LRR_At5g56370"/>
    <property type="match status" value="1"/>
</dbReference>
<dbReference type="EMBL" id="OZ075118">
    <property type="protein sequence ID" value="CAL5089006.1"/>
    <property type="molecule type" value="Genomic_DNA"/>
</dbReference>
<proteinExistence type="predicted"/>
<dbReference type="InterPro" id="IPR055411">
    <property type="entry name" value="LRR_FXL15/At3g58940/PEG3-like"/>
</dbReference>
<dbReference type="PANTHER" id="PTHR34709:SF52">
    <property type="entry name" value="OS07G0548100 PROTEIN"/>
    <property type="match status" value="1"/>
</dbReference>
<gene>
    <name evidence="3" type="ORF">URODEC1_LOCUS113117</name>
</gene>
<dbReference type="SUPFAM" id="SSF81383">
    <property type="entry name" value="F-box domain"/>
    <property type="match status" value="1"/>
</dbReference>